<dbReference type="STRING" id="6182.A0A4Z2DS84"/>
<dbReference type="OrthoDB" id="6139222at2759"/>
<accession>A0A4Z2DS84</accession>
<proteinExistence type="predicted"/>
<gene>
    <name evidence="1" type="ORF">EWB00_009034</name>
</gene>
<evidence type="ECO:0000313" key="1">
    <source>
        <dbReference type="EMBL" id="TNN19298.1"/>
    </source>
</evidence>
<organism evidence="1 2">
    <name type="scientific">Schistosoma japonicum</name>
    <name type="common">Blood fluke</name>
    <dbReference type="NCBI Taxonomy" id="6182"/>
    <lineage>
        <taxon>Eukaryota</taxon>
        <taxon>Metazoa</taxon>
        <taxon>Spiralia</taxon>
        <taxon>Lophotrochozoa</taxon>
        <taxon>Platyhelminthes</taxon>
        <taxon>Trematoda</taxon>
        <taxon>Digenea</taxon>
        <taxon>Strigeidida</taxon>
        <taxon>Schistosomatoidea</taxon>
        <taxon>Schistosomatidae</taxon>
        <taxon>Schistosoma</taxon>
    </lineage>
</organism>
<reference evidence="1 2" key="1">
    <citation type="submission" date="2019-03" db="EMBL/GenBank/DDBJ databases">
        <title>An improved genome assembly of the fluke Schistosoma japonicum.</title>
        <authorList>
            <person name="Hu W."/>
            <person name="Luo F."/>
            <person name="Yin M."/>
            <person name="Mo X."/>
            <person name="Sun C."/>
            <person name="Wu Q."/>
            <person name="Zhu B."/>
            <person name="Xiang M."/>
            <person name="Wang J."/>
            <person name="Wang Y."/>
            <person name="Zhang T."/>
            <person name="Xu B."/>
            <person name="Zheng H."/>
            <person name="Feng Z."/>
        </authorList>
    </citation>
    <scope>NUCLEOTIDE SEQUENCE [LARGE SCALE GENOMIC DNA]</scope>
    <source>
        <strain evidence="1">HuSjv2</strain>
        <tissue evidence="1">Worms</tissue>
    </source>
</reference>
<evidence type="ECO:0000313" key="2">
    <source>
        <dbReference type="Proteomes" id="UP000311919"/>
    </source>
</evidence>
<dbReference type="AlphaFoldDB" id="A0A4Z2DS84"/>
<protein>
    <submittedName>
        <fullName evidence="1">Retrovirus-related Pol polyprotein</fullName>
    </submittedName>
</protein>
<dbReference type="EMBL" id="SKCS01000051">
    <property type="protein sequence ID" value="TNN19298.1"/>
    <property type="molecule type" value="Genomic_DNA"/>
</dbReference>
<keyword evidence="2" id="KW-1185">Reference proteome</keyword>
<dbReference type="Proteomes" id="UP000311919">
    <property type="component" value="Unassembled WGS sequence"/>
</dbReference>
<name>A0A4Z2DS84_SCHJA</name>
<sequence length="163" mass="18838">MFKALLQVFVDEENFHEWDQTLANCIMTYGASVHRSTHQSPNFMVAGREMGLPVDLMEDGCEDDKLLASEYVIRLRRILNKTHQLAYRAPLQLGEQVLLMKVTPPRKINLKLFRREGGFLTALEMISDINCRIQYDRAMDIGLVHFNELKPFRKLTSAHQSSN</sequence>
<comment type="caution">
    <text evidence="1">The sequence shown here is derived from an EMBL/GenBank/DDBJ whole genome shotgun (WGS) entry which is preliminary data.</text>
</comment>